<dbReference type="InterPro" id="IPR006202">
    <property type="entry name" value="Neur_chan_lig-bd"/>
</dbReference>
<dbReference type="InterPro" id="IPR006201">
    <property type="entry name" value="Neur_channel"/>
</dbReference>
<comment type="subcellular location">
    <subcellularLocation>
        <location evidence="1">Membrane</location>
        <topology evidence="1">Multi-pass membrane protein</topology>
    </subcellularLocation>
</comment>
<feature type="transmembrane region" description="Helical" evidence="5">
    <location>
        <begin position="327"/>
        <end position="351"/>
    </location>
</feature>
<dbReference type="SUPFAM" id="SSF90112">
    <property type="entry name" value="Neurotransmitter-gated ion-channel transmembrane pore"/>
    <property type="match status" value="1"/>
</dbReference>
<evidence type="ECO:0000259" key="6">
    <source>
        <dbReference type="Pfam" id="PF02931"/>
    </source>
</evidence>
<organism evidence="7 8">
    <name type="scientific">Acanthoscelides obtectus</name>
    <name type="common">Bean weevil</name>
    <name type="synonym">Bruchus obtectus</name>
    <dbReference type="NCBI Taxonomy" id="200917"/>
    <lineage>
        <taxon>Eukaryota</taxon>
        <taxon>Metazoa</taxon>
        <taxon>Ecdysozoa</taxon>
        <taxon>Arthropoda</taxon>
        <taxon>Hexapoda</taxon>
        <taxon>Insecta</taxon>
        <taxon>Pterygota</taxon>
        <taxon>Neoptera</taxon>
        <taxon>Endopterygota</taxon>
        <taxon>Coleoptera</taxon>
        <taxon>Polyphaga</taxon>
        <taxon>Cucujiformia</taxon>
        <taxon>Chrysomeloidea</taxon>
        <taxon>Chrysomelidae</taxon>
        <taxon>Bruchinae</taxon>
        <taxon>Bruchini</taxon>
        <taxon>Acanthoscelides</taxon>
    </lineage>
</organism>
<evidence type="ECO:0000256" key="1">
    <source>
        <dbReference type="ARBA" id="ARBA00004141"/>
    </source>
</evidence>
<feature type="transmembrane region" description="Helical" evidence="5">
    <location>
        <begin position="269"/>
        <end position="291"/>
    </location>
</feature>
<dbReference type="SUPFAM" id="SSF63712">
    <property type="entry name" value="Nicotinic receptor ligand binding domain-like"/>
    <property type="match status" value="1"/>
</dbReference>
<dbReference type="InterPro" id="IPR036734">
    <property type="entry name" value="Neur_chan_lig-bd_sf"/>
</dbReference>
<keyword evidence="3 5" id="KW-1133">Transmembrane helix</keyword>
<dbReference type="GO" id="GO:0005230">
    <property type="term" value="F:extracellular ligand-gated monoatomic ion channel activity"/>
    <property type="evidence" value="ECO:0007669"/>
    <property type="project" value="InterPro"/>
</dbReference>
<dbReference type="PRINTS" id="PR00252">
    <property type="entry name" value="NRIONCHANNEL"/>
</dbReference>
<name>A0A9P0PZQ7_ACAOB</name>
<evidence type="ECO:0000313" key="7">
    <source>
        <dbReference type="EMBL" id="CAH2004714.1"/>
    </source>
</evidence>
<sequence>MVSHQRSHKKIYRLATQSYRQKVAELTKQECIRRTENTTVAKAFEDRCPESNSERTHVKLKDAILCLYDNSVRPVANHQNSTAVSFRLILKFFTFDIHNSIISFDAWMPVHWKDEHLTWNPADHEDIKTLHLHTSEIWTPDLSVYNRADQSDEPSVIGYSSMKCAVTYDGSVLCVPPIHIDALCNPDLSKYPFDSHNCTLNFGSWVYKGEEVDIKLVNKVVNDDDLVSDGEWTVQSFHTVRNSGVYKCCPNSTYPSVSITFTIRRLSGAHAATVIIPCIVAVILTFALLALSPLDRERLIMSYVNLVVQLLQVQFISWQIPLRGDNIPLLIVFARDSVLLSVFAIVFTILFKKIMERKTTPPYWISKIISFAVACPIGQIILLKDFSVKGVASAKGEEDGATIVNSETTSSSQDWEILGKILDKIFFILYIIIYFIMTVAFIP</sequence>
<proteinExistence type="predicted"/>
<evidence type="ECO:0000256" key="2">
    <source>
        <dbReference type="ARBA" id="ARBA00022692"/>
    </source>
</evidence>
<feature type="transmembrane region" description="Helical" evidence="5">
    <location>
        <begin position="363"/>
        <end position="383"/>
    </location>
</feature>
<dbReference type="PANTHER" id="PTHR18945">
    <property type="entry name" value="NEUROTRANSMITTER GATED ION CHANNEL"/>
    <property type="match status" value="1"/>
</dbReference>
<protein>
    <recommendedName>
        <fullName evidence="6">Neurotransmitter-gated ion-channel ligand-binding domain-containing protein</fullName>
    </recommendedName>
</protein>
<gene>
    <name evidence="7" type="ORF">ACAOBT_LOCUS28157</name>
</gene>
<feature type="transmembrane region" description="Helical" evidence="5">
    <location>
        <begin position="303"/>
        <end position="321"/>
    </location>
</feature>
<evidence type="ECO:0000256" key="4">
    <source>
        <dbReference type="ARBA" id="ARBA00023136"/>
    </source>
</evidence>
<dbReference type="OrthoDB" id="410315at2759"/>
<dbReference type="Gene3D" id="2.70.170.10">
    <property type="entry name" value="Neurotransmitter-gated ion-channel ligand-binding domain"/>
    <property type="match status" value="1"/>
</dbReference>
<accession>A0A9P0PZQ7</accession>
<keyword evidence="8" id="KW-1185">Reference proteome</keyword>
<keyword evidence="4 5" id="KW-0472">Membrane</keyword>
<dbReference type="Gene3D" id="1.20.58.390">
    <property type="entry name" value="Neurotransmitter-gated ion-channel transmembrane domain"/>
    <property type="match status" value="1"/>
</dbReference>
<dbReference type="CDD" id="cd18989">
    <property type="entry name" value="LGIC_ECD_cation"/>
    <property type="match status" value="1"/>
</dbReference>
<evidence type="ECO:0000256" key="3">
    <source>
        <dbReference type="ARBA" id="ARBA00022989"/>
    </source>
</evidence>
<dbReference type="AlphaFoldDB" id="A0A9P0PZQ7"/>
<dbReference type="GO" id="GO:0016020">
    <property type="term" value="C:membrane"/>
    <property type="evidence" value="ECO:0007669"/>
    <property type="project" value="UniProtKB-SubCell"/>
</dbReference>
<comment type="caution">
    <text evidence="7">The sequence shown here is derived from an EMBL/GenBank/DDBJ whole genome shotgun (WGS) entry which is preliminary data.</text>
</comment>
<feature type="domain" description="Neurotransmitter-gated ion-channel ligand-binding" evidence="6">
    <location>
        <begin position="60"/>
        <end position="265"/>
    </location>
</feature>
<dbReference type="InterPro" id="IPR038050">
    <property type="entry name" value="Neuro_actylchol_rec"/>
</dbReference>
<dbReference type="EMBL" id="CAKOFQ010007605">
    <property type="protein sequence ID" value="CAH2004714.1"/>
    <property type="molecule type" value="Genomic_DNA"/>
</dbReference>
<evidence type="ECO:0000256" key="5">
    <source>
        <dbReference type="SAM" id="Phobius"/>
    </source>
</evidence>
<feature type="transmembrane region" description="Helical" evidence="5">
    <location>
        <begin position="425"/>
        <end position="442"/>
    </location>
</feature>
<keyword evidence="2 5" id="KW-0812">Transmembrane</keyword>
<dbReference type="FunFam" id="2.70.170.10:FF:000028">
    <property type="entry name" value="AcetylCholine Receptor"/>
    <property type="match status" value="1"/>
</dbReference>
<dbReference type="InterPro" id="IPR036719">
    <property type="entry name" value="Neuro-gated_channel_TM_sf"/>
</dbReference>
<dbReference type="Pfam" id="PF02931">
    <property type="entry name" value="Neur_chan_LBD"/>
    <property type="match status" value="1"/>
</dbReference>
<evidence type="ECO:0000313" key="8">
    <source>
        <dbReference type="Proteomes" id="UP001152888"/>
    </source>
</evidence>
<dbReference type="Proteomes" id="UP001152888">
    <property type="component" value="Unassembled WGS sequence"/>
</dbReference>
<dbReference type="GO" id="GO:0004888">
    <property type="term" value="F:transmembrane signaling receptor activity"/>
    <property type="evidence" value="ECO:0007669"/>
    <property type="project" value="InterPro"/>
</dbReference>
<reference evidence="7" key="1">
    <citation type="submission" date="2022-03" db="EMBL/GenBank/DDBJ databases">
        <authorList>
            <person name="Sayadi A."/>
        </authorList>
    </citation>
    <scope>NUCLEOTIDE SEQUENCE</scope>
</reference>